<dbReference type="OrthoDB" id="1916924at2759"/>
<proteinExistence type="inferred from homology"/>
<dbReference type="Proteomes" id="UP000623129">
    <property type="component" value="Unassembled WGS sequence"/>
</dbReference>
<dbReference type="Pfam" id="PF04570">
    <property type="entry name" value="zf-FLZ"/>
    <property type="match status" value="1"/>
</dbReference>
<feature type="domain" description="FLZ-type" evidence="5">
    <location>
        <begin position="89"/>
        <end position="133"/>
    </location>
</feature>
<evidence type="ECO:0000256" key="4">
    <source>
        <dbReference type="SAM" id="MobiDB-lite"/>
    </source>
</evidence>
<dbReference type="InterPro" id="IPR007650">
    <property type="entry name" value="Zf-FLZ_dom"/>
</dbReference>
<evidence type="ECO:0000256" key="1">
    <source>
        <dbReference type="ARBA" id="ARBA00009374"/>
    </source>
</evidence>
<comment type="similarity">
    <text evidence="1">Belongs to the FLZ family.</text>
</comment>
<dbReference type="GO" id="GO:0008270">
    <property type="term" value="F:zinc ion binding"/>
    <property type="evidence" value="ECO:0007669"/>
    <property type="project" value="UniProtKB-KW"/>
</dbReference>
<dbReference type="InterPro" id="IPR044533">
    <property type="entry name" value="FLZ1/2/3"/>
</dbReference>
<keyword evidence="7" id="KW-1185">Reference proteome</keyword>
<sequence length="171" mass="18954">MEDSFSSLSNSSTFSCEPCEPLVEGSADLEAGFLSSSNTRATSAISVSDVNPYALSSPRKTGLIASKNRRWPNRRFFNEFSEYDIGPHHFLDSCFLCKKPLSGNRDIFMYRGDQPFCSEECRQQQIETDEAQEGAKSVALIALSRRELQKEEPQSLPKSNKGRAGSIELAG</sequence>
<dbReference type="PANTHER" id="PTHR46057:SF9">
    <property type="entry name" value="FCS-LIKE ZINC FINGER 1"/>
    <property type="match status" value="1"/>
</dbReference>
<evidence type="ECO:0000313" key="6">
    <source>
        <dbReference type="EMBL" id="KAF3340451.1"/>
    </source>
</evidence>
<reference evidence="6" key="1">
    <citation type="submission" date="2020-01" db="EMBL/GenBank/DDBJ databases">
        <title>Genome sequence of Kobresia littledalei, the first chromosome-level genome in the family Cyperaceae.</title>
        <authorList>
            <person name="Qu G."/>
        </authorList>
    </citation>
    <scope>NUCLEOTIDE SEQUENCE</scope>
    <source>
        <strain evidence="6">C.B.Clarke</strain>
        <tissue evidence="6">Leaf</tissue>
    </source>
</reference>
<feature type="region of interest" description="Disordered" evidence="4">
    <location>
        <begin position="148"/>
        <end position="171"/>
    </location>
</feature>
<keyword evidence="2" id="KW-0479">Metal-binding</keyword>
<feature type="zinc finger region" description="FLZ-type" evidence="3">
    <location>
        <begin position="89"/>
        <end position="133"/>
    </location>
</feature>
<keyword evidence="6" id="KW-0862">Zinc</keyword>
<comment type="caution">
    <text evidence="6">The sequence shown here is derived from an EMBL/GenBank/DDBJ whole genome shotgun (WGS) entry which is preliminary data.</text>
</comment>
<accession>A0A833VJN6</accession>
<organism evidence="6 7">
    <name type="scientific">Carex littledalei</name>
    <dbReference type="NCBI Taxonomy" id="544730"/>
    <lineage>
        <taxon>Eukaryota</taxon>
        <taxon>Viridiplantae</taxon>
        <taxon>Streptophyta</taxon>
        <taxon>Embryophyta</taxon>
        <taxon>Tracheophyta</taxon>
        <taxon>Spermatophyta</taxon>
        <taxon>Magnoliopsida</taxon>
        <taxon>Liliopsida</taxon>
        <taxon>Poales</taxon>
        <taxon>Cyperaceae</taxon>
        <taxon>Cyperoideae</taxon>
        <taxon>Cariceae</taxon>
        <taxon>Carex</taxon>
        <taxon>Carex subgen. Euthyceras</taxon>
    </lineage>
</organism>
<protein>
    <submittedName>
        <fullName evidence="6">Zinc-finger of the FCS-type, C2-C2</fullName>
    </submittedName>
</protein>
<evidence type="ECO:0000256" key="3">
    <source>
        <dbReference type="PROSITE-ProRule" id="PRU01131"/>
    </source>
</evidence>
<evidence type="ECO:0000259" key="5">
    <source>
        <dbReference type="PROSITE" id="PS51795"/>
    </source>
</evidence>
<gene>
    <name evidence="6" type="ORF">FCM35_KLT16222</name>
</gene>
<dbReference type="AlphaFoldDB" id="A0A833VJN6"/>
<evidence type="ECO:0000256" key="2">
    <source>
        <dbReference type="ARBA" id="ARBA00022723"/>
    </source>
</evidence>
<name>A0A833VJN6_9POAL</name>
<dbReference type="PANTHER" id="PTHR46057">
    <property type="entry name" value="FCS-LIKE ZINC FINGER 1-RELATED"/>
    <property type="match status" value="1"/>
</dbReference>
<dbReference type="EMBL" id="SWLB01000003">
    <property type="protein sequence ID" value="KAF3340451.1"/>
    <property type="molecule type" value="Genomic_DNA"/>
</dbReference>
<evidence type="ECO:0000313" key="7">
    <source>
        <dbReference type="Proteomes" id="UP000623129"/>
    </source>
</evidence>
<dbReference type="PROSITE" id="PS51795">
    <property type="entry name" value="ZF_FLZ"/>
    <property type="match status" value="1"/>
</dbReference>
<keyword evidence="6" id="KW-0863">Zinc-finger</keyword>